<reference evidence="4" key="2">
    <citation type="submission" date="2025-09" db="UniProtKB">
        <authorList>
            <consortium name="Ensembl"/>
        </authorList>
    </citation>
    <scope>IDENTIFICATION</scope>
</reference>
<name>A0A671N4Y4_9TELE</name>
<feature type="domain" description="Ig-like" evidence="3">
    <location>
        <begin position="134"/>
        <end position="217"/>
    </location>
</feature>
<accession>A0A671N4Y4</accession>
<evidence type="ECO:0000259" key="3">
    <source>
        <dbReference type="PROSITE" id="PS50835"/>
    </source>
</evidence>
<feature type="transmembrane region" description="Helical" evidence="1">
    <location>
        <begin position="221"/>
        <end position="239"/>
    </location>
</feature>
<dbReference type="Pfam" id="PF07686">
    <property type="entry name" value="V-set"/>
    <property type="match status" value="1"/>
</dbReference>
<keyword evidence="1" id="KW-0812">Transmembrane</keyword>
<dbReference type="SUPFAM" id="SSF48726">
    <property type="entry name" value="Immunoglobulin"/>
    <property type="match status" value="2"/>
</dbReference>
<dbReference type="InterPro" id="IPR003599">
    <property type="entry name" value="Ig_sub"/>
</dbReference>
<organism evidence="4 5">
    <name type="scientific">Sinocyclocheilus anshuiensis</name>
    <dbReference type="NCBI Taxonomy" id="1608454"/>
    <lineage>
        <taxon>Eukaryota</taxon>
        <taxon>Metazoa</taxon>
        <taxon>Chordata</taxon>
        <taxon>Craniata</taxon>
        <taxon>Vertebrata</taxon>
        <taxon>Euteleostomi</taxon>
        <taxon>Actinopterygii</taxon>
        <taxon>Neopterygii</taxon>
        <taxon>Teleostei</taxon>
        <taxon>Ostariophysi</taxon>
        <taxon>Cypriniformes</taxon>
        <taxon>Cyprinidae</taxon>
        <taxon>Cyprininae</taxon>
        <taxon>Sinocyclocheilus</taxon>
    </lineage>
</organism>
<dbReference type="AlphaFoldDB" id="A0A671N4Y4"/>
<dbReference type="InterPro" id="IPR007110">
    <property type="entry name" value="Ig-like_dom"/>
</dbReference>
<keyword evidence="2" id="KW-0732">Signal</keyword>
<dbReference type="InterPro" id="IPR013106">
    <property type="entry name" value="Ig_V-set"/>
</dbReference>
<dbReference type="InterPro" id="IPR013783">
    <property type="entry name" value="Ig-like_fold"/>
</dbReference>
<feature type="chain" id="PRO_5025513917" description="Ig-like domain-containing protein" evidence="2">
    <location>
        <begin position="26"/>
        <end position="293"/>
    </location>
</feature>
<dbReference type="CDD" id="cd00096">
    <property type="entry name" value="Ig"/>
    <property type="match status" value="1"/>
</dbReference>
<evidence type="ECO:0000313" key="5">
    <source>
        <dbReference type="Proteomes" id="UP000472260"/>
    </source>
</evidence>
<feature type="transmembrane region" description="Helical" evidence="1">
    <location>
        <begin position="251"/>
        <end position="271"/>
    </location>
</feature>
<keyword evidence="1" id="KW-1133">Transmembrane helix</keyword>
<dbReference type="PROSITE" id="PS50835">
    <property type="entry name" value="IG_LIKE"/>
    <property type="match status" value="2"/>
</dbReference>
<protein>
    <recommendedName>
        <fullName evidence="3">Ig-like domain-containing protein</fullName>
    </recommendedName>
</protein>
<dbReference type="PANTHER" id="PTHR21063:SF4">
    <property type="entry name" value="CD48 ANTIGEN-RELATED"/>
    <property type="match status" value="1"/>
</dbReference>
<feature type="domain" description="Ig-like" evidence="3">
    <location>
        <begin position="21"/>
        <end position="126"/>
    </location>
</feature>
<keyword evidence="1" id="KW-0472">Membrane</keyword>
<evidence type="ECO:0000313" key="4">
    <source>
        <dbReference type="Ensembl" id="ENSSANP00000039481.1"/>
    </source>
</evidence>
<keyword evidence="5" id="KW-1185">Reference proteome</keyword>
<sequence>MLTEACCLEVFLVTTFFTCSPGVFVAETDVVKSVSVMEGDSVTLKTDVTDKQGYYKIEWRFGEERIARIKGVNGTYYDEVWRFRGRLQLDHTGSLTIRNTTTEHTGVYRLSMKVGNEDIPKSYRVTVYAPLPIPVIFIDTLQSSSSSERSSRIFLCSVVNVRHVTLSWYKGNSLLSSISVSDLSISLSLPLEVEYQDNNTYSCVLNNPISNQTQHLTNTELYWLGSAVFTDLIWIYFLSSDSVLYCGTAEVVTRLVISALMGVAAIVVLVYDIKSRTGEKRTDISLRQRSIRN</sequence>
<dbReference type="SMART" id="SM00409">
    <property type="entry name" value="IG"/>
    <property type="match status" value="2"/>
</dbReference>
<evidence type="ECO:0000256" key="1">
    <source>
        <dbReference type="SAM" id="Phobius"/>
    </source>
</evidence>
<dbReference type="InterPro" id="IPR036179">
    <property type="entry name" value="Ig-like_dom_sf"/>
</dbReference>
<dbReference type="Ensembl" id="ENSSANT00000042007.1">
    <property type="protein sequence ID" value="ENSSANP00000039481.1"/>
    <property type="gene ID" value="ENSSANG00000020064.1"/>
</dbReference>
<dbReference type="Proteomes" id="UP000472260">
    <property type="component" value="Unassembled WGS sequence"/>
</dbReference>
<evidence type="ECO:0000256" key="2">
    <source>
        <dbReference type="SAM" id="SignalP"/>
    </source>
</evidence>
<reference evidence="4" key="1">
    <citation type="submission" date="2025-08" db="UniProtKB">
        <authorList>
            <consortium name="Ensembl"/>
        </authorList>
    </citation>
    <scope>IDENTIFICATION</scope>
</reference>
<dbReference type="PANTHER" id="PTHR21063">
    <property type="entry name" value="LFA-3"/>
    <property type="match status" value="1"/>
</dbReference>
<proteinExistence type="predicted"/>
<feature type="signal peptide" evidence="2">
    <location>
        <begin position="1"/>
        <end position="25"/>
    </location>
</feature>
<dbReference type="Gene3D" id="2.60.40.10">
    <property type="entry name" value="Immunoglobulins"/>
    <property type="match status" value="2"/>
</dbReference>